<keyword evidence="14 18" id="KW-0830">Ubiquinone</keyword>
<keyword evidence="7 18" id="KW-0679">Respiratory chain</keyword>
<reference evidence="20" key="1">
    <citation type="journal article" date="2019" name="Int. J. Mol. Sci.">
        <title>Mitochondrial Genomes Provide Insights into the Phylogeny of Culicomorpha (Insecta: Diptera).</title>
        <authorList>
            <person name="Zhang X."/>
            <person name="Kang Z."/>
            <person name="Ding S."/>
            <person name="Wang Y."/>
            <person name="Borkent C."/>
            <person name="Saigusa T."/>
            <person name="Yang D."/>
        </authorList>
    </citation>
    <scope>NUCLEOTIDE SEQUENCE</scope>
</reference>
<comment type="catalytic activity">
    <reaction evidence="17 18">
        <text>a ubiquinone + NADH + 5 H(+)(in) = a ubiquinol + NAD(+) + 4 H(+)(out)</text>
        <dbReference type="Rhea" id="RHEA:29091"/>
        <dbReference type="Rhea" id="RHEA-COMP:9565"/>
        <dbReference type="Rhea" id="RHEA-COMP:9566"/>
        <dbReference type="ChEBI" id="CHEBI:15378"/>
        <dbReference type="ChEBI" id="CHEBI:16389"/>
        <dbReference type="ChEBI" id="CHEBI:17976"/>
        <dbReference type="ChEBI" id="CHEBI:57540"/>
        <dbReference type="ChEBI" id="CHEBI:57945"/>
        <dbReference type="EC" id="7.1.1.2"/>
    </reaction>
</comment>
<dbReference type="PRINTS" id="PR01436">
    <property type="entry name" value="NADHDHGNASE2"/>
</dbReference>
<comment type="function">
    <text evidence="18">Core subunit of the mitochondrial membrane respiratory chain NADH dehydrogenase (Complex I) which catalyzes electron transfer from NADH through the respiratory chain, using ubiquinone as an electron acceptor. Essential for the catalytic activity and assembly of complex I.</text>
</comment>
<evidence type="ECO:0000256" key="15">
    <source>
        <dbReference type="ARBA" id="ARBA00023128"/>
    </source>
</evidence>
<dbReference type="PANTHER" id="PTHR46552:SF1">
    <property type="entry name" value="NADH-UBIQUINONE OXIDOREDUCTASE CHAIN 2"/>
    <property type="match status" value="1"/>
</dbReference>
<evidence type="ECO:0000256" key="10">
    <source>
        <dbReference type="ARBA" id="ARBA00022967"/>
    </source>
</evidence>
<evidence type="ECO:0000256" key="12">
    <source>
        <dbReference type="ARBA" id="ARBA00022989"/>
    </source>
</evidence>
<dbReference type="GO" id="GO:0005743">
    <property type="term" value="C:mitochondrial inner membrane"/>
    <property type="evidence" value="ECO:0007669"/>
    <property type="project" value="UniProtKB-SubCell"/>
</dbReference>
<evidence type="ECO:0000256" key="18">
    <source>
        <dbReference type="RuleBase" id="RU003403"/>
    </source>
</evidence>
<feature type="transmembrane region" description="Helical" evidence="18">
    <location>
        <begin position="140"/>
        <end position="161"/>
    </location>
</feature>
<evidence type="ECO:0000256" key="8">
    <source>
        <dbReference type="ARBA" id="ARBA00022692"/>
    </source>
</evidence>
<geneLocation type="mitochondrion" evidence="20"/>
<dbReference type="EC" id="7.1.1.2" evidence="4 18"/>
<feature type="transmembrane region" description="Helical" evidence="18">
    <location>
        <begin position="173"/>
        <end position="191"/>
    </location>
</feature>
<keyword evidence="10 18" id="KW-1278">Translocase</keyword>
<evidence type="ECO:0000256" key="9">
    <source>
        <dbReference type="ARBA" id="ARBA00022792"/>
    </source>
</evidence>
<comment type="subcellular location">
    <subcellularLocation>
        <location evidence="2 18">Mitochondrion inner membrane</location>
        <topology evidence="2 18">Multi-pass membrane protein</topology>
    </subcellularLocation>
</comment>
<evidence type="ECO:0000256" key="1">
    <source>
        <dbReference type="ARBA" id="ARBA00003257"/>
    </source>
</evidence>
<feature type="domain" description="NADH:quinone oxidoreductase/Mrp antiporter transmembrane" evidence="19">
    <location>
        <begin position="24"/>
        <end position="284"/>
    </location>
</feature>
<dbReference type="Pfam" id="PF00361">
    <property type="entry name" value="Proton_antipo_M"/>
    <property type="match status" value="1"/>
</dbReference>
<dbReference type="EMBL" id="MK281356">
    <property type="protein sequence ID" value="QBF44129.1"/>
    <property type="molecule type" value="Genomic_DNA"/>
</dbReference>
<feature type="transmembrane region" description="Helical" evidence="18">
    <location>
        <begin position="7"/>
        <end position="24"/>
    </location>
</feature>
<evidence type="ECO:0000256" key="2">
    <source>
        <dbReference type="ARBA" id="ARBA00004448"/>
    </source>
</evidence>
<keyword evidence="8 18" id="KW-0812">Transmembrane</keyword>
<evidence type="ECO:0000256" key="16">
    <source>
        <dbReference type="ARBA" id="ARBA00023136"/>
    </source>
</evidence>
<evidence type="ECO:0000256" key="3">
    <source>
        <dbReference type="ARBA" id="ARBA00007012"/>
    </source>
</evidence>
<dbReference type="InterPro" id="IPR050175">
    <property type="entry name" value="Complex_I_Subunit_2"/>
</dbReference>
<dbReference type="GO" id="GO:0006120">
    <property type="term" value="P:mitochondrial electron transport, NADH to ubiquinone"/>
    <property type="evidence" value="ECO:0007669"/>
    <property type="project" value="InterPro"/>
</dbReference>
<keyword evidence="12 18" id="KW-1133">Transmembrane helix</keyword>
<name>A0A411NHF9_9DIPT</name>
<keyword evidence="6" id="KW-0813">Transport</keyword>
<evidence type="ECO:0000259" key="19">
    <source>
        <dbReference type="Pfam" id="PF00361"/>
    </source>
</evidence>
<keyword evidence="16 18" id="KW-0472">Membrane</keyword>
<evidence type="ECO:0000256" key="14">
    <source>
        <dbReference type="ARBA" id="ARBA00023075"/>
    </source>
</evidence>
<accession>A0A411NHF9</accession>
<evidence type="ECO:0000256" key="5">
    <source>
        <dbReference type="ARBA" id="ARBA00021008"/>
    </source>
</evidence>
<dbReference type="InterPro" id="IPR003917">
    <property type="entry name" value="NADH_UbQ_OxRdtase_chain2"/>
</dbReference>
<feature type="transmembrane region" description="Helical" evidence="18">
    <location>
        <begin position="272"/>
        <end position="299"/>
    </location>
</feature>
<keyword evidence="13 18" id="KW-0520">NAD</keyword>
<proteinExistence type="inferred from homology"/>
<evidence type="ECO:0000256" key="4">
    <source>
        <dbReference type="ARBA" id="ARBA00012944"/>
    </source>
</evidence>
<evidence type="ECO:0000256" key="17">
    <source>
        <dbReference type="ARBA" id="ARBA00049551"/>
    </source>
</evidence>
<protein>
    <recommendedName>
        <fullName evidence="5 18">NADH-ubiquinone oxidoreductase chain 2</fullName>
        <ecNumber evidence="4 18">7.1.1.2</ecNumber>
    </recommendedName>
</protein>
<keyword evidence="9 18" id="KW-0999">Mitochondrion inner membrane</keyword>
<evidence type="ECO:0000256" key="11">
    <source>
        <dbReference type="ARBA" id="ARBA00022982"/>
    </source>
</evidence>
<dbReference type="AlphaFoldDB" id="A0A411NHF9"/>
<comment type="similarity">
    <text evidence="3 18">Belongs to the complex I subunit 2 family.</text>
</comment>
<evidence type="ECO:0000256" key="6">
    <source>
        <dbReference type="ARBA" id="ARBA00022448"/>
    </source>
</evidence>
<evidence type="ECO:0000313" key="20">
    <source>
        <dbReference type="EMBL" id="QBF44129.1"/>
    </source>
</evidence>
<feature type="transmembrane region" description="Helical" evidence="18">
    <location>
        <begin position="320"/>
        <end position="342"/>
    </location>
</feature>
<keyword evidence="15 18" id="KW-0496">Mitochondrion</keyword>
<feature type="transmembrane region" description="Helical" evidence="18">
    <location>
        <begin position="59"/>
        <end position="81"/>
    </location>
</feature>
<evidence type="ECO:0000256" key="13">
    <source>
        <dbReference type="ARBA" id="ARBA00023027"/>
    </source>
</evidence>
<dbReference type="PANTHER" id="PTHR46552">
    <property type="entry name" value="NADH-UBIQUINONE OXIDOREDUCTASE CHAIN 2"/>
    <property type="match status" value="1"/>
</dbReference>
<dbReference type="InterPro" id="IPR001750">
    <property type="entry name" value="ND/Mrp_TM"/>
</dbReference>
<organism evidence="20">
    <name type="scientific">Chaoborus sp. ZK-2019</name>
    <dbReference type="NCBI Taxonomy" id="2527953"/>
    <lineage>
        <taxon>Eukaryota</taxon>
        <taxon>Metazoa</taxon>
        <taxon>Ecdysozoa</taxon>
        <taxon>Arthropoda</taxon>
        <taxon>Hexapoda</taxon>
        <taxon>Insecta</taxon>
        <taxon>Pterygota</taxon>
        <taxon>Neoptera</taxon>
        <taxon>Endopterygota</taxon>
        <taxon>Diptera</taxon>
        <taxon>Nematocera</taxon>
        <taxon>Culicoidea</taxon>
        <taxon>Chaoboridae</taxon>
        <taxon>Chaoborus</taxon>
    </lineage>
</organism>
<sequence length="343" mass="40548">MLKNSSYLLFFLCLMIGTFISISANSWVSVWMGLEINLLSFIPLMNNNNMISTESSLKYFLTQALASMILLFSIISLYFFFNMNWKFFHNLIENMILLSLFLKSGTAPFHFWFPEIIEGLSWMNALIFMTWQKIAPLFLISYYMNFNILIISIIISSFIGAINGINQTSYKKLLAFSSINHIGWMLTGMLFNETLWFFYFINYCLLNIPIVLLFFNFKIFQFNQIFNNLMISPILKMLLMFNFLSLGGLPPFLGFLPKWMIMELLMKNNQYFLLWFLIMMSLITLFFYLRISISSFLLNSFSQKWLTYKFIMMKNNFTQLLFLIFSSISIFGLFSFSLIFILM</sequence>
<evidence type="ECO:0000256" key="7">
    <source>
        <dbReference type="ARBA" id="ARBA00022660"/>
    </source>
</evidence>
<comment type="function">
    <text evidence="1">Core subunit of the mitochondrial membrane respiratory chain NADH dehydrogenase (Complex I) that is believed to belong to the minimal assembly required for catalysis. Complex I functions in the transfer of electrons from NADH to the respiratory chain. The immediate electron acceptor for the enzyme is believed to be ubiquinone.</text>
</comment>
<feature type="transmembrane region" description="Helical" evidence="18">
    <location>
        <begin position="197"/>
        <end position="217"/>
    </location>
</feature>
<feature type="transmembrane region" description="Helical" evidence="18">
    <location>
        <begin position="238"/>
        <end position="260"/>
    </location>
</feature>
<keyword evidence="11 18" id="KW-0249">Electron transport</keyword>
<dbReference type="GO" id="GO:0008137">
    <property type="term" value="F:NADH dehydrogenase (ubiquinone) activity"/>
    <property type="evidence" value="ECO:0007669"/>
    <property type="project" value="UniProtKB-EC"/>
</dbReference>
<gene>
    <name evidence="20" type="primary">ND2</name>
</gene>